<sequence>MKINEILNGLKKDLPAVFIALSKKETPWQAKILAALTIGYALSPIDLIPDFIPVLGYLDDIIILPLLIALILKMVPKEVMEQCRIESNGLWEKGKPKKWYYSIPVILIWVIIIALIVKAFI</sequence>
<keyword evidence="8" id="KW-1185">Reference proteome</keyword>
<evidence type="ECO:0000259" key="6">
    <source>
        <dbReference type="Pfam" id="PF06803"/>
    </source>
</evidence>
<evidence type="ECO:0000256" key="5">
    <source>
        <dbReference type="SAM" id="Phobius"/>
    </source>
</evidence>
<dbReference type="EMBL" id="LKET01000012">
    <property type="protein sequence ID" value="KPU46244.1"/>
    <property type="molecule type" value="Genomic_DNA"/>
</dbReference>
<feature type="transmembrane region" description="Helical" evidence="5">
    <location>
        <begin position="99"/>
        <end position="120"/>
    </location>
</feature>
<dbReference type="AlphaFoldDB" id="A0A0P8WER3"/>
<dbReference type="Proteomes" id="UP000050326">
    <property type="component" value="Unassembled WGS sequence"/>
</dbReference>
<reference evidence="7 8" key="1">
    <citation type="submission" date="2015-09" db="EMBL/GenBank/DDBJ databases">
        <title>Genome sequence of Oxobacter pfennigii DSM 3222.</title>
        <authorList>
            <person name="Poehlein A."/>
            <person name="Bengelsdorf F.R."/>
            <person name="Schiel-Bengelsdorf B."/>
            <person name="Duerre P."/>
            <person name="Daniel R."/>
        </authorList>
    </citation>
    <scope>NUCLEOTIDE SEQUENCE [LARGE SCALE GENOMIC DNA]</scope>
    <source>
        <strain evidence="7 8">DSM 3222</strain>
    </source>
</reference>
<evidence type="ECO:0000256" key="2">
    <source>
        <dbReference type="ARBA" id="ARBA00022692"/>
    </source>
</evidence>
<dbReference type="STRING" id="36849.OXPF_01630"/>
<dbReference type="RefSeq" id="WP_054873318.1">
    <property type="nucleotide sequence ID" value="NZ_LKET01000012.1"/>
</dbReference>
<evidence type="ECO:0000256" key="1">
    <source>
        <dbReference type="ARBA" id="ARBA00004127"/>
    </source>
</evidence>
<evidence type="ECO:0000256" key="4">
    <source>
        <dbReference type="ARBA" id="ARBA00023136"/>
    </source>
</evidence>
<comment type="subcellular location">
    <subcellularLocation>
        <location evidence="1">Endomembrane system</location>
        <topology evidence="1">Multi-pass membrane protein</topology>
    </subcellularLocation>
</comment>
<evidence type="ECO:0000256" key="3">
    <source>
        <dbReference type="ARBA" id="ARBA00022989"/>
    </source>
</evidence>
<evidence type="ECO:0000313" key="7">
    <source>
        <dbReference type="EMBL" id="KPU46244.1"/>
    </source>
</evidence>
<dbReference type="Pfam" id="PF06803">
    <property type="entry name" value="DUF1232"/>
    <property type="match status" value="1"/>
</dbReference>
<dbReference type="GO" id="GO:0012505">
    <property type="term" value="C:endomembrane system"/>
    <property type="evidence" value="ECO:0007669"/>
    <property type="project" value="UniProtKB-SubCell"/>
</dbReference>
<feature type="domain" description="DUF1232" evidence="6">
    <location>
        <begin position="30"/>
        <end position="66"/>
    </location>
</feature>
<name>A0A0P8WER3_9CLOT</name>
<dbReference type="InterPro" id="IPR010652">
    <property type="entry name" value="DUF1232"/>
</dbReference>
<gene>
    <name evidence="7" type="ORF">OXPF_01630</name>
</gene>
<keyword evidence="3 5" id="KW-1133">Transmembrane helix</keyword>
<evidence type="ECO:0000313" key="8">
    <source>
        <dbReference type="Proteomes" id="UP000050326"/>
    </source>
</evidence>
<organism evidence="7 8">
    <name type="scientific">Oxobacter pfennigii</name>
    <dbReference type="NCBI Taxonomy" id="36849"/>
    <lineage>
        <taxon>Bacteria</taxon>
        <taxon>Bacillati</taxon>
        <taxon>Bacillota</taxon>
        <taxon>Clostridia</taxon>
        <taxon>Eubacteriales</taxon>
        <taxon>Clostridiaceae</taxon>
        <taxon>Oxobacter</taxon>
    </lineage>
</organism>
<dbReference type="OrthoDB" id="9800202at2"/>
<keyword evidence="2 5" id="KW-0812">Transmembrane</keyword>
<accession>A0A0P8WER3</accession>
<feature type="transmembrane region" description="Helical" evidence="5">
    <location>
        <begin position="51"/>
        <end position="72"/>
    </location>
</feature>
<protein>
    <recommendedName>
        <fullName evidence="6">DUF1232 domain-containing protein</fullName>
    </recommendedName>
</protein>
<proteinExistence type="predicted"/>
<dbReference type="PATRIC" id="fig|36849.3.peg.181"/>
<comment type="caution">
    <text evidence="7">The sequence shown here is derived from an EMBL/GenBank/DDBJ whole genome shotgun (WGS) entry which is preliminary data.</text>
</comment>
<keyword evidence="4 5" id="KW-0472">Membrane</keyword>